<proteinExistence type="predicted"/>
<organism evidence="1 2">
    <name type="scientific">Ceratodon purpureus</name>
    <name type="common">Fire moss</name>
    <name type="synonym">Dicranum purpureum</name>
    <dbReference type="NCBI Taxonomy" id="3225"/>
    <lineage>
        <taxon>Eukaryota</taxon>
        <taxon>Viridiplantae</taxon>
        <taxon>Streptophyta</taxon>
        <taxon>Embryophyta</taxon>
        <taxon>Bryophyta</taxon>
        <taxon>Bryophytina</taxon>
        <taxon>Bryopsida</taxon>
        <taxon>Dicranidae</taxon>
        <taxon>Pseudoditrichales</taxon>
        <taxon>Ditrichaceae</taxon>
        <taxon>Ceratodon</taxon>
    </lineage>
</organism>
<keyword evidence="2" id="KW-1185">Reference proteome</keyword>
<name>A0A8T0IHQ2_CERPU</name>
<evidence type="ECO:0000313" key="2">
    <source>
        <dbReference type="Proteomes" id="UP000822688"/>
    </source>
</evidence>
<dbReference type="EMBL" id="CM026423">
    <property type="protein sequence ID" value="KAG0582416.1"/>
    <property type="molecule type" value="Genomic_DNA"/>
</dbReference>
<accession>A0A8T0IHQ2</accession>
<comment type="caution">
    <text evidence="1">The sequence shown here is derived from an EMBL/GenBank/DDBJ whole genome shotgun (WGS) entry which is preliminary data.</text>
</comment>
<reference evidence="1" key="1">
    <citation type="submission" date="2020-06" db="EMBL/GenBank/DDBJ databases">
        <title>WGS assembly of Ceratodon purpureus strain R40.</title>
        <authorList>
            <person name="Carey S.B."/>
            <person name="Jenkins J."/>
            <person name="Shu S."/>
            <person name="Lovell J.T."/>
            <person name="Sreedasyam A."/>
            <person name="Maumus F."/>
            <person name="Tiley G.P."/>
            <person name="Fernandez-Pozo N."/>
            <person name="Barry K."/>
            <person name="Chen C."/>
            <person name="Wang M."/>
            <person name="Lipzen A."/>
            <person name="Daum C."/>
            <person name="Saski C.A."/>
            <person name="Payton A.C."/>
            <person name="Mcbreen J.C."/>
            <person name="Conrad R.E."/>
            <person name="Kollar L.M."/>
            <person name="Olsson S."/>
            <person name="Huttunen S."/>
            <person name="Landis J.B."/>
            <person name="Wickett N.J."/>
            <person name="Johnson M.G."/>
            <person name="Rensing S.A."/>
            <person name="Grimwood J."/>
            <person name="Schmutz J."/>
            <person name="Mcdaniel S.F."/>
        </authorList>
    </citation>
    <scope>NUCLEOTIDE SEQUENCE</scope>
    <source>
        <strain evidence="1">R40</strain>
    </source>
</reference>
<protein>
    <submittedName>
        <fullName evidence="1">Uncharacterized protein</fullName>
    </submittedName>
</protein>
<gene>
    <name evidence="1" type="ORF">KC19_3G057900</name>
</gene>
<evidence type="ECO:0000313" key="1">
    <source>
        <dbReference type="EMBL" id="KAG0582416.1"/>
    </source>
</evidence>
<dbReference type="AlphaFoldDB" id="A0A8T0IHQ2"/>
<dbReference type="Proteomes" id="UP000822688">
    <property type="component" value="Chromosome 3"/>
</dbReference>
<sequence length="225" mass="24063">MVEVRGLALVAVVVCVVGWSLVPVCAEARVLSREELAPLLGKKVVIAGSGKTPEATPWAEEFTIGFTTDGGAATGVLAYDWGGRQQAIVHGEGSSHCVGRGSAGVCYILENAQGTYEVDAVRRTCELTNAGVGTVPPTWVVQGVFAGVEVVNGVKCNRFNYPPTMHAWLETVDGGLPCAFVFPNPSLTYYFDQKTLKLGKPAMNMFRVPDYCPREAPETPLRADQ</sequence>